<accession>A0AA97AIV0</accession>
<reference evidence="1" key="1">
    <citation type="submission" date="2020-05" db="EMBL/GenBank/DDBJ databases">
        <authorList>
            <person name="Zhu T."/>
            <person name="Keshari N."/>
            <person name="Lu X."/>
        </authorList>
    </citation>
    <scope>NUCLEOTIDE SEQUENCE</scope>
    <source>
        <strain evidence="1">NK1-12</strain>
    </source>
</reference>
<dbReference type="EMBL" id="CP053586">
    <property type="protein sequence ID" value="WNZ24226.1"/>
    <property type="molecule type" value="Genomic_DNA"/>
</dbReference>
<gene>
    <name evidence="1" type="ORF">HJG54_16090</name>
</gene>
<protein>
    <recommendedName>
        <fullName evidence="2">Peptidase C-terminal archaeal/bacterial domain-containing protein</fullName>
    </recommendedName>
</protein>
<dbReference type="Gene3D" id="2.60.120.380">
    <property type="match status" value="1"/>
</dbReference>
<dbReference type="AlphaFoldDB" id="A0AA97AIV0"/>
<dbReference type="RefSeq" id="WP_316429931.1">
    <property type="nucleotide sequence ID" value="NZ_CP053586.1"/>
</dbReference>
<evidence type="ECO:0000313" key="1">
    <source>
        <dbReference type="EMBL" id="WNZ24226.1"/>
    </source>
</evidence>
<dbReference type="SUPFAM" id="SSF89260">
    <property type="entry name" value="Collagen-binding domain"/>
    <property type="match status" value="1"/>
</dbReference>
<name>A0AA97AIV0_9CYAN</name>
<sequence>MAQQKQSLQALGSISALETVKQPNLRQQNAMATRTRASNGTLATATLLGDFPGRKRTVKDSVGRGNPNDFFRINVSQTSRIKVNFFNRSDVNLKLALFDSTGKAISANGRRQLTTIGAGKTATTLVRGAAPGTYYLKAQGPTNGSHRYEMNLFVNRSGGPAPLPCGCGV</sequence>
<proteinExistence type="predicted"/>
<organism evidence="1">
    <name type="scientific">Leptolyngbya sp. NK1-12</name>
    <dbReference type="NCBI Taxonomy" id="2547451"/>
    <lineage>
        <taxon>Bacteria</taxon>
        <taxon>Bacillati</taxon>
        <taxon>Cyanobacteriota</taxon>
        <taxon>Cyanophyceae</taxon>
        <taxon>Leptolyngbyales</taxon>
        <taxon>Leptolyngbyaceae</taxon>
        <taxon>Leptolyngbya group</taxon>
        <taxon>Leptolyngbya</taxon>
    </lineage>
</organism>
<evidence type="ECO:0008006" key="2">
    <source>
        <dbReference type="Google" id="ProtNLM"/>
    </source>
</evidence>